<dbReference type="Gene3D" id="3.30.750.24">
    <property type="entry name" value="STAS domain"/>
    <property type="match status" value="1"/>
</dbReference>
<dbReference type="NCBIfam" id="TIGR00377">
    <property type="entry name" value="ant_ant_sig"/>
    <property type="match status" value="1"/>
</dbReference>
<dbReference type="InterPro" id="IPR002645">
    <property type="entry name" value="STAS_dom"/>
</dbReference>
<proteinExistence type="inferred from homology"/>
<dbReference type="Pfam" id="PF01740">
    <property type="entry name" value="STAS"/>
    <property type="match status" value="1"/>
</dbReference>
<dbReference type="CDD" id="cd07043">
    <property type="entry name" value="STAS_anti-anti-sigma_factors"/>
    <property type="match status" value="1"/>
</dbReference>
<dbReference type="EMBL" id="JBBMEJ010000007">
    <property type="protein sequence ID" value="MEQ2370702.1"/>
    <property type="molecule type" value="Genomic_DNA"/>
</dbReference>
<evidence type="ECO:0000256" key="2">
    <source>
        <dbReference type="RuleBase" id="RU003749"/>
    </source>
</evidence>
<dbReference type="PANTHER" id="PTHR33495">
    <property type="entry name" value="ANTI-SIGMA FACTOR ANTAGONIST TM_1081-RELATED-RELATED"/>
    <property type="match status" value="1"/>
</dbReference>
<keyword evidence="5" id="KW-1185">Reference proteome</keyword>
<dbReference type="RefSeq" id="WP_178642655.1">
    <property type="nucleotide sequence ID" value="NZ_JBBMEJ010000007.1"/>
</dbReference>
<feature type="domain" description="STAS" evidence="3">
    <location>
        <begin position="1"/>
        <end position="114"/>
    </location>
</feature>
<comment type="similarity">
    <text evidence="1 2">Belongs to the anti-sigma-factor antagonist family.</text>
</comment>
<evidence type="ECO:0000256" key="1">
    <source>
        <dbReference type="ARBA" id="ARBA00009013"/>
    </source>
</evidence>
<dbReference type="InterPro" id="IPR003658">
    <property type="entry name" value="Anti-sigma_ant"/>
</dbReference>
<protein>
    <recommendedName>
        <fullName evidence="2">Anti-sigma factor antagonist</fullName>
    </recommendedName>
</protein>
<reference evidence="4 5" key="1">
    <citation type="submission" date="2024-03" db="EMBL/GenBank/DDBJ databases">
        <title>Human intestinal bacterial collection.</title>
        <authorList>
            <person name="Pauvert C."/>
            <person name="Hitch T.C.A."/>
            <person name="Clavel T."/>
        </authorList>
    </citation>
    <scope>NUCLEOTIDE SEQUENCE [LARGE SCALE GENOMIC DNA]</scope>
    <source>
        <strain evidence="4 5">CLA-JM-H16</strain>
    </source>
</reference>
<gene>
    <name evidence="4" type="ORF">WMO28_07045</name>
</gene>
<sequence length="114" mass="12978">MESVFEVSGTVLTVRLPEELDHPVSDNIRRESDRIIGHKYIKNMVFDFSKTVFMDSSGIGLLMGRYRALGMRSRCIQIIHANSHITKLLRISGISRYIEIVEKEDPTIEQGGNL</sequence>
<dbReference type="PANTHER" id="PTHR33495:SF2">
    <property type="entry name" value="ANTI-SIGMA FACTOR ANTAGONIST TM_1081-RELATED"/>
    <property type="match status" value="1"/>
</dbReference>
<dbReference type="SUPFAM" id="SSF52091">
    <property type="entry name" value="SpoIIaa-like"/>
    <property type="match status" value="1"/>
</dbReference>
<dbReference type="Proteomes" id="UP001473063">
    <property type="component" value="Unassembled WGS sequence"/>
</dbReference>
<comment type="caution">
    <text evidence="4">The sequence shown here is derived from an EMBL/GenBank/DDBJ whole genome shotgun (WGS) entry which is preliminary data.</text>
</comment>
<dbReference type="InterPro" id="IPR036513">
    <property type="entry name" value="STAS_dom_sf"/>
</dbReference>
<accession>A0ABV1BEK1</accession>
<organism evidence="4 5">
    <name type="scientific">Blautia aquisgranensis</name>
    <dbReference type="NCBI Taxonomy" id="3133153"/>
    <lineage>
        <taxon>Bacteria</taxon>
        <taxon>Bacillati</taxon>
        <taxon>Bacillota</taxon>
        <taxon>Clostridia</taxon>
        <taxon>Lachnospirales</taxon>
        <taxon>Lachnospiraceae</taxon>
        <taxon>Blautia</taxon>
    </lineage>
</organism>
<dbReference type="PROSITE" id="PS50801">
    <property type="entry name" value="STAS"/>
    <property type="match status" value="1"/>
</dbReference>
<evidence type="ECO:0000313" key="5">
    <source>
        <dbReference type="Proteomes" id="UP001473063"/>
    </source>
</evidence>
<name>A0ABV1BEK1_9FIRM</name>
<evidence type="ECO:0000259" key="3">
    <source>
        <dbReference type="PROSITE" id="PS50801"/>
    </source>
</evidence>
<evidence type="ECO:0000313" key="4">
    <source>
        <dbReference type="EMBL" id="MEQ2370702.1"/>
    </source>
</evidence>